<feature type="chain" id="PRO_5017588788" description="Magnesium transporter NIPA" evidence="3">
    <location>
        <begin position="24"/>
        <end position="295"/>
    </location>
</feature>
<evidence type="ECO:0008006" key="6">
    <source>
        <dbReference type="Google" id="ProtNLM"/>
    </source>
</evidence>
<feature type="transmembrane region" description="Helical" evidence="2">
    <location>
        <begin position="99"/>
        <end position="117"/>
    </location>
</feature>
<feature type="signal peptide" evidence="3">
    <location>
        <begin position="1"/>
        <end position="23"/>
    </location>
</feature>
<dbReference type="InterPro" id="IPR037185">
    <property type="entry name" value="EmrE-like"/>
</dbReference>
<dbReference type="PANTHER" id="PTHR40761">
    <property type="entry name" value="CONSERVED INTEGRAL MEMBRANE ALANINE VALINE AND LEUCINE RICH PROTEIN-RELATED"/>
    <property type="match status" value="1"/>
</dbReference>
<evidence type="ECO:0000313" key="5">
    <source>
        <dbReference type="Proteomes" id="UP000256913"/>
    </source>
</evidence>
<evidence type="ECO:0000256" key="2">
    <source>
        <dbReference type="SAM" id="Phobius"/>
    </source>
</evidence>
<reference evidence="4 5" key="1">
    <citation type="submission" date="2018-08" db="EMBL/GenBank/DDBJ databases">
        <title>Sequencing the genomes of 1000 actinobacteria strains.</title>
        <authorList>
            <person name="Klenk H.-P."/>
        </authorList>
    </citation>
    <scope>NUCLEOTIDE SEQUENCE [LARGE SCALE GENOMIC DNA]</scope>
    <source>
        <strain evidence="4 5">DSM 44099</strain>
    </source>
</reference>
<keyword evidence="2" id="KW-0812">Transmembrane</keyword>
<dbReference type="SUPFAM" id="SSF103481">
    <property type="entry name" value="Multidrug resistance efflux transporter EmrE"/>
    <property type="match status" value="1"/>
</dbReference>
<evidence type="ECO:0000256" key="1">
    <source>
        <dbReference type="SAM" id="MobiDB-lite"/>
    </source>
</evidence>
<keyword evidence="2" id="KW-0472">Membrane</keyword>
<keyword evidence="5" id="KW-1185">Reference proteome</keyword>
<feature type="compositionally biased region" description="Low complexity" evidence="1">
    <location>
        <begin position="281"/>
        <end position="295"/>
    </location>
</feature>
<name>A0A3D9ZJV3_9ACTN</name>
<accession>A0A3D9ZJV3</accession>
<gene>
    <name evidence="4" type="ORF">DFJ67_2753</name>
</gene>
<feature type="region of interest" description="Disordered" evidence="1">
    <location>
        <begin position="271"/>
        <end position="295"/>
    </location>
</feature>
<feature type="transmembrane region" description="Helical" evidence="2">
    <location>
        <begin position="47"/>
        <end position="65"/>
    </location>
</feature>
<feature type="transmembrane region" description="Helical" evidence="2">
    <location>
        <begin position="129"/>
        <end position="150"/>
    </location>
</feature>
<protein>
    <recommendedName>
        <fullName evidence="6">Magnesium transporter NIPA</fullName>
    </recommendedName>
</protein>
<sequence length="295" mass="30200">MGLVLAIVSAICYGSASVFQAMAARRAPAGGEEVDAKSLVKVVAQWRYILGLGLDGLGFVFQFIALRSVPIFLVQAALAASLAVTAVIAIPLLKLRLGAVQWGAVGGVCVGLALLGVSAGRENADQPSWSFRIGVTIAVPVLALIGLAALKLKEPVRAASLGLVGGLFFGIVALAARSISDVEWTKWFTGPELYTLVVAGGLAFVFYTIGLQRASVTTVTAGLVIGETVLPSVVGVIALGDTTRRGFIPVAVVGFALAIASSLMLAKYGSLEEPDEPDEPAAPATGPGTAELQAD</sequence>
<dbReference type="OrthoDB" id="3837845at2"/>
<comment type="caution">
    <text evidence="4">The sequence shown here is derived from an EMBL/GenBank/DDBJ whole genome shotgun (WGS) entry which is preliminary data.</text>
</comment>
<dbReference type="EMBL" id="QUMQ01000001">
    <property type="protein sequence ID" value="REF96762.1"/>
    <property type="molecule type" value="Genomic_DNA"/>
</dbReference>
<dbReference type="Proteomes" id="UP000256913">
    <property type="component" value="Unassembled WGS sequence"/>
</dbReference>
<keyword evidence="3" id="KW-0732">Signal</keyword>
<feature type="transmembrane region" description="Helical" evidence="2">
    <location>
        <begin position="188"/>
        <end position="209"/>
    </location>
</feature>
<feature type="transmembrane region" description="Helical" evidence="2">
    <location>
        <begin position="156"/>
        <end position="176"/>
    </location>
</feature>
<feature type="transmembrane region" description="Helical" evidence="2">
    <location>
        <begin position="221"/>
        <end position="240"/>
    </location>
</feature>
<evidence type="ECO:0000313" key="4">
    <source>
        <dbReference type="EMBL" id="REF96762.1"/>
    </source>
</evidence>
<dbReference type="AlphaFoldDB" id="A0A3D9ZJV3"/>
<dbReference type="PANTHER" id="PTHR40761:SF1">
    <property type="entry name" value="CONSERVED INTEGRAL MEMBRANE ALANINE VALINE AND LEUCINE RICH PROTEIN-RELATED"/>
    <property type="match status" value="1"/>
</dbReference>
<feature type="transmembrane region" description="Helical" evidence="2">
    <location>
        <begin position="72"/>
        <end position="93"/>
    </location>
</feature>
<keyword evidence="2" id="KW-1133">Transmembrane helix</keyword>
<organism evidence="4 5">
    <name type="scientific">Asanoa ferruginea</name>
    <dbReference type="NCBI Taxonomy" id="53367"/>
    <lineage>
        <taxon>Bacteria</taxon>
        <taxon>Bacillati</taxon>
        <taxon>Actinomycetota</taxon>
        <taxon>Actinomycetes</taxon>
        <taxon>Micromonosporales</taxon>
        <taxon>Micromonosporaceae</taxon>
        <taxon>Asanoa</taxon>
    </lineage>
</organism>
<dbReference type="RefSeq" id="WP_116068222.1">
    <property type="nucleotide sequence ID" value="NZ_BONB01000107.1"/>
</dbReference>
<evidence type="ECO:0000256" key="3">
    <source>
        <dbReference type="SAM" id="SignalP"/>
    </source>
</evidence>
<proteinExistence type="predicted"/>
<feature type="transmembrane region" description="Helical" evidence="2">
    <location>
        <begin position="247"/>
        <end position="266"/>
    </location>
</feature>